<keyword evidence="10" id="KW-1185">Reference proteome</keyword>
<keyword evidence="8" id="KW-0732">Signal</keyword>
<keyword evidence="5 7" id="KW-0472">Membrane</keyword>
<protein>
    <recommendedName>
        <fullName evidence="11">Endoplasmic reticulum-based factor for assembly of V-ATPase-domain-containing protein</fullName>
    </recommendedName>
</protein>
<reference evidence="9 10" key="1">
    <citation type="journal article" date="2024" name="IMA Fungus">
        <title>IMA Genome - F19 : A genome assembly and annotation guide to empower mycologists, including annotated draft genome sequences of Ceratocystis pirilliformis, Diaporthe australafricana, Fusarium ophioides, Paecilomyces lecythidis, and Sporothrix stenoceras.</title>
        <authorList>
            <person name="Aylward J."/>
            <person name="Wilson A.M."/>
            <person name="Visagie C.M."/>
            <person name="Spraker J."/>
            <person name="Barnes I."/>
            <person name="Buitendag C."/>
            <person name="Ceriani C."/>
            <person name="Del Mar Angel L."/>
            <person name="du Plessis D."/>
            <person name="Fuchs T."/>
            <person name="Gasser K."/>
            <person name="Kramer D."/>
            <person name="Li W."/>
            <person name="Munsamy K."/>
            <person name="Piso A."/>
            <person name="Price J.L."/>
            <person name="Sonnekus B."/>
            <person name="Thomas C."/>
            <person name="van der Nest A."/>
            <person name="van Dijk A."/>
            <person name="van Heerden A."/>
            <person name="van Vuuren N."/>
            <person name="Yilmaz N."/>
            <person name="Duong T.A."/>
            <person name="van der Merwe N.A."/>
            <person name="Wingfield M.J."/>
            <person name="Wingfield B.D."/>
        </authorList>
    </citation>
    <scope>NUCLEOTIDE SEQUENCE [LARGE SCALE GENOMIC DNA]</scope>
    <source>
        <strain evidence="9 10">CMW 18167</strain>
    </source>
</reference>
<feature type="transmembrane region" description="Helical" evidence="7">
    <location>
        <begin position="230"/>
        <end position="251"/>
    </location>
</feature>
<proteinExistence type="predicted"/>
<dbReference type="PANTHER" id="PTHR31394:SF1">
    <property type="entry name" value="TRANSMEMBRANE PROTEIN 199"/>
    <property type="match status" value="1"/>
</dbReference>
<feature type="compositionally biased region" description="Basic and acidic residues" evidence="6">
    <location>
        <begin position="315"/>
        <end position="330"/>
    </location>
</feature>
<sequence>MVLLVTTPTILSALDAVPAACRETLDLPKSPALDGPISHEQLIVLARWYTRGNGGQASNTTERRGGDEKEGSNADDDKPLSSNEQGKFNAAAPYTLNSLLRKTKIYIAPPPPKPEPSPEYLALKARLQAAAEADAYNRMLYPTASRTPQPEPIFSSSNVAALQDESSAIADYDPLTPSLVLNIFLSILLTGFSSYWALSNYRTPGFLTFATKRGSALASGVGTASQPVRVLISLFAGLFIGIAEVVLYAIYLRKVEDARKRERKLKEKKEVIGRVGDGGESQPEKAVDGGSQSQAEKEEIWGRGVNGGMRRRVREKWEEREKDKEKSSDE</sequence>
<evidence type="ECO:0000313" key="9">
    <source>
        <dbReference type="EMBL" id="KAL1865609.1"/>
    </source>
</evidence>
<gene>
    <name evidence="9" type="ORF">Plec18167_009330</name>
</gene>
<dbReference type="EMBL" id="JAVDPF010000058">
    <property type="protein sequence ID" value="KAL1865609.1"/>
    <property type="molecule type" value="Genomic_DNA"/>
</dbReference>
<keyword evidence="3" id="KW-0256">Endoplasmic reticulum</keyword>
<evidence type="ECO:0000256" key="2">
    <source>
        <dbReference type="ARBA" id="ARBA00022692"/>
    </source>
</evidence>
<accession>A0ABR3WPZ3</accession>
<evidence type="ECO:0000256" key="3">
    <source>
        <dbReference type="ARBA" id="ARBA00022824"/>
    </source>
</evidence>
<keyword evidence="4 7" id="KW-1133">Transmembrane helix</keyword>
<keyword evidence="2 7" id="KW-0812">Transmembrane</keyword>
<feature type="transmembrane region" description="Helical" evidence="7">
    <location>
        <begin position="179"/>
        <end position="198"/>
    </location>
</feature>
<evidence type="ECO:0000256" key="4">
    <source>
        <dbReference type="ARBA" id="ARBA00022989"/>
    </source>
</evidence>
<evidence type="ECO:0000256" key="8">
    <source>
        <dbReference type="SAM" id="SignalP"/>
    </source>
</evidence>
<evidence type="ECO:0000313" key="10">
    <source>
        <dbReference type="Proteomes" id="UP001583193"/>
    </source>
</evidence>
<dbReference type="PANTHER" id="PTHR31394">
    <property type="entry name" value="TRANSMEMBRANE PROTEIN 199"/>
    <property type="match status" value="1"/>
</dbReference>
<feature type="region of interest" description="Disordered" evidence="6">
    <location>
        <begin position="272"/>
        <end position="330"/>
    </location>
</feature>
<organism evidence="9 10">
    <name type="scientific">Paecilomyces lecythidis</name>
    <dbReference type="NCBI Taxonomy" id="3004212"/>
    <lineage>
        <taxon>Eukaryota</taxon>
        <taxon>Fungi</taxon>
        <taxon>Dikarya</taxon>
        <taxon>Ascomycota</taxon>
        <taxon>Pezizomycotina</taxon>
        <taxon>Eurotiomycetes</taxon>
        <taxon>Eurotiomycetidae</taxon>
        <taxon>Eurotiales</taxon>
        <taxon>Thermoascaceae</taxon>
        <taxon>Paecilomyces</taxon>
    </lineage>
</organism>
<evidence type="ECO:0000256" key="6">
    <source>
        <dbReference type="SAM" id="MobiDB-lite"/>
    </source>
</evidence>
<dbReference type="InterPro" id="IPR021013">
    <property type="entry name" value="ATPase_Vma12"/>
</dbReference>
<evidence type="ECO:0008006" key="11">
    <source>
        <dbReference type="Google" id="ProtNLM"/>
    </source>
</evidence>
<comment type="subcellular location">
    <subcellularLocation>
        <location evidence="1">Endoplasmic reticulum membrane</location>
        <topology evidence="1">Multi-pass membrane protein</topology>
    </subcellularLocation>
</comment>
<comment type="caution">
    <text evidence="9">The sequence shown here is derived from an EMBL/GenBank/DDBJ whole genome shotgun (WGS) entry which is preliminary data.</text>
</comment>
<feature type="chain" id="PRO_5045871012" description="Endoplasmic reticulum-based factor for assembly of V-ATPase-domain-containing protein" evidence="8">
    <location>
        <begin position="17"/>
        <end position="330"/>
    </location>
</feature>
<name>A0ABR3WPZ3_9EURO</name>
<dbReference type="Proteomes" id="UP001583193">
    <property type="component" value="Unassembled WGS sequence"/>
</dbReference>
<dbReference type="Pfam" id="PF11712">
    <property type="entry name" value="Vma12"/>
    <property type="match status" value="1"/>
</dbReference>
<feature type="compositionally biased region" description="Basic and acidic residues" evidence="6">
    <location>
        <begin position="61"/>
        <end position="79"/>
    </location>
</feature>
<feature type="region of interest" description="Disordered" evidence="6">
    <location>
        <begin position="53"/>
        <end position="87"/>
    </location>
</feature>
<feature type="signal peptide" evidence="8">
    <location>
        <begin position="1"/>
        <end position="16"/>
    </location>
</feature>
<evidence type="ECO:0000256" key="1">
    <source>
        <dbReference type="ARBA" id="ARBA00004477"/>
    </source>
</evidence>
<evidence type="ECO:0000256" key="5">
    <source>
        <dbReference type="ARBA" id="ARBA00023136"/>
    </source>
</evidence>
<evidence type="ECO:0000256" key="7">
    <source>
        <dbReference type="SAM" id="Phobius"/>
    </source>
</evidence>